<protein>
    <recommendedName>
        <fullName evidence="4">D-isomer specific 2-hydroxyacid dehydrogenase catalytic domain-containing protein</fullName>
    </recommendedName>
</protein>
<dbReference type="Gene3D" id="3.40.50.720">
    <property type="entry name" value="NAD(P)-binding Rossmann-like Domain"/>
    <property type="match status" value="1"/>
</dbReference>
<evidence type="ECO:0000256" key="2">
    <source>
        <dbReference type="ARBA" id="ARBA00023002"/>
    </source>
</evidence>
<dbReference type="InterPro" id="IPR050418">
    <property type="entry name" value="D-iso_2-hydroxyacid_DH_PdxB"/>
</dbReference>
<evidence type="ECO:0000256" key="1">
    <source>
        <dbReference type="ARBA" id="ARBA00005854"/>
    </source>
</evidence>
<dbReference type="Pfam" id="PF00389">
    <property type="entry name" value="2-Hacid_dh"/>
    <property type="match status" value="1"/>
</dbReference>
<dbReference type="PANTHER" id="PTHR43761">
    <property type="entry name" value="D-ISOMER SPECIFIC 2-HYDROXYACID DEHYDROGENASE FAMILY PROTEIN (AFU_ORTHOLOGUE AFUA_1G13630)"/>
    <property type="match status" value="1"/>
</dbReference>
<gene>
    <name evidence="5" type="ORF">L3081_23075</name>
</gene>
<reference evidence="5" key="1">
    <citation type="submission" date="2022-01" db="EMBL/GenBank/DDBJ databases">
        <title>Colwellia maritima, isolated from seawater.</title>
        <authorList>
            <person name="Kristyanto S."/>
            <person name="Jung J."/>
            <person name="Jeon C.O."/>
        </authorList>
    </citation>
    <scope>NUCLEOTIDE SEQUENCE</scope>
    <source>
        <strain evidence="5">MSW7</strain>
    </source>
</reference>
<feature type="domain" description="D-isomer specific 2-hydroxyacid dehydrogenase catalytic" evidence="4">
    <location>
        <begin position="23"/>
        <end position="97"/>
    </location>
</feature>
<keyword evidence="6" id="KW-1185">Reference proteome</keyword>
<dbReference type="InterPro" id="IPR006139">
    <property type="entry name" value="D-isomer_2_OHA_DH_cat_dom"/>
</dbReference>
<evidence type="ECO:0000256" key="3">
    <source>
        <dbReference type="ARBA" id="ARBA00023027"/>
    </source>
</evidence>
<evidence type="ECO:0000259" key="4">
    <source>
        <dbReference type="Pfam" id="PF00389"/>
    </source>
</evidence>
<evidence type="ECO:0000313" key="5">
    <source>
        <dbReference type="EMBL" id="MCI2285732.1"/>
    </source>
</evidence>
<sequence>MKAVFLDSQTFSENISFSAIEQQVTMLTSYPITSPEQVLERCQQADVIITNKVVITAEMLAKLPQLKLIAIAATGYNNIDIEAASKYNIAVTNVSGYR</sequence>
<dbReference type="PANTHER" id="PTHR43761:SF1">
    <property type="entry name" value="D-ISOMER SPECIFIC 2-HYDROXYACID DEHYDROGENASE CATALYTIC DOMAIN-CONTAINING PROTEIN-RELATED"/>
    <property type="match status" value="1"/>
</dbReference>
<evidence type="ECO:0000313" key="6">
    <source>
        <dbReference type="Proteomes" id="UP001139646"/>
    </source>
</evidence>
<keyword evidence="2" id="KW-0560">Oxidoreductase</keyword>
<dbReference type="EMBL" id="JAKKSL010000006">
    <property type="protein sequence ID" value="MCI2285732.1"/>
    <property type="molecule type" value="Genomic_DNA"/>
</dbReference>
<organism evidence="5 6">
    <name type="scientific">Colwellia maritima</name>
    <dbReference type="NCBI Taxonomy" id="2912588"/>
    <lineage>
        <taxon>Bacteria</taxon>
        <taxon>Pseudomonadati</taxon>
        <taxon>Pseudomonadota</taxon>
        <taxon>Gammaproteobacteria</taxon>
        <taxon>Alteromonadales</taxon>
        <taxon>Colwelliaceae</taxon>
        <taxon>Colwellia</taxon>
    </lineage>
</organism>
<accession>A0ABS9X7I4</accession>
<keyword evidence="3" id="KW-0520">NAD</keyword>
<proteinExistence type="inferred from homology"/>
<dbReference type="RefSeq" id="WP_242288609.1">
    <property type="nucleotide sequence ID" value="NZ_JAKKSL010000006.1"/>
</dbReference>
<name>A0ABS9X7I4_9GAMM</name>
<dbReference type="SUPFAM" id="SSF52283">
    <property type="entry name" value="Formate/glycerate dehydrogenase catalytic domain-like"/>
    <property type="match status" value="1"/>
</dbReference>
<comment type="caution">
    <text evidence="5">The sequence shown here is derived from an EMBL/GenBank/DDBJ whole genome shotgun (WGS) entry which is preliminary data.</text>
</comment>
<dbReference type="Proteomes" id="UP001139646">
    <property type="component" value="Unassembled WGS sequence"/>
</dbReference>
<comment type="similarity">
    <text evidence="1">Belongs to the D-isomer specific 2-hydroxyacid dehydrogenase family.</text>
</comment>